<keyword evidence="3 6" id="KW-0812">Transmembrane</keyword>
<comment type="caution">
    <text evidence="9">The sequence shown here is derived from an EMBL/GenBank/DDBJ whole genome shotgun (WGS) entry which is preliminary data.</text>
</comment>
<dbReference type="InterPro" id="IPR003838">
    <property type="entry name" value="ABC3_permease_C"/>
</dbReference>
<dbReference type="Pfam" id="PF02687">
    <property type="entry name" value="FtsX"/>
    <property type="match status" value="1"/>
</dbReference>
<reference evidence="9 10" key="1">
    <citation type="submission" date="2019-10" db="EMBL/GenBank/DDBJ databases">
        <title>Whole-genome sequence of the purple nonsulfur photosynthetic bacterium Rhodocyclus tenuis.</title>
        <authorList>
            <person name="Kyndt J.A."/>
            <person name="Meyer T.E."/>
        </authorList>
    </citation>
    <scope>NUCLEOTIDE SEQUENCE [LARGE SCALE GENOMIC DNA]</scope>
    <source>
        <strain evidence="9 10">DSM 110</strain>
    </source>
</reference>
<keyword evidence="4 6" id="KW-1133">Transmembrane helix</keyword>
<organism evidence="9 10">
    <name type="scientific">Rhodocyclus tenuis</name>
    <name type="common">Rhodospirillum tenue</name>
    <dbReference type="NCBI Taxonomy" id="1066"/>
    <lineage>
        <taxon>Bacteria</taxon>
        <taxon>Pseudomonadati</taxon>
        <taxon>Pseudomonadota</taxon>
        <taxon>Betaproteobacteria</taxon>
        <taxon>Rhodocyclales</taxon>
        <taxon>Rhodocyclaceae</taxon>
        <taxon>Rhodocyclus</taxon>
    </lineage>
</organism>
<dbReference type="InterPro" id="IPR051125">
    <property type="entry name" value="ABC-4/HrtB_transporter"/>
</dbReference>
<evidence type="ECO:0000259" key="7">
    <source>
        <dbReference type="Pfam" id="PF02687"/>
    </source>
</evidence>
<dbReference type="PANTHER" id="PTHR43738">
    <property type="entry name" value="ABC TRANSPORTER, MEMBRANE PROTEIN"/>
    <property type="match status" value="1"/>
</dbReference>
<keyword evidence="2" id="KW-1003">Cell membrane</keyword>
<feature type="transmembrane region" description="Helical" evidence="6">
    <location>
        <begin position="344"/>
        <end position="366"/>
    </location>
</feature>
<dbReference type="AlphaFoldDB" id="A0A6L5JWL8"/>
<keyword evidence="5 6" id="KW-0472">Membrane</keyword>
<gene>
    <name evidence="9" type="ORF">GHK24_08160</name>
</gene>
<feature type="transmembrane region" description="Helical" evidence="6">
    <location>
        <begin position="299"/>
        <end position="332"/>
    </location>
</feature>
<evidence type="ECO:0000313" key="10">
    <source>
        <dbReference type="Proteomes" id="UP000480275"/>
    </source>
</evidence>
<feature type="transmembrane region" description="Helical" evidence="6">
    <location>
        <begin position="21"/>
        <end position="43"/>
    </location>
</feature>
<dbReference type="OrthoDB" id="9775474at2"/>
<feature type="domain" description="ABC3 transporter permease C-terminal" evidence="7">
    <location>
        <begin position="260"/>
        <end position="374"/>
    </location>
</feature>
<proteinExistence type="predicted"/>
<evidence type="ECO:0000259" key="8">
    <source>
        <dbReference type="Pfam" id="PF12704"/>
    </source>
</evidence>
<evidence type="ECO:0000256" key="4">
    <source>
        <dbReference type="ARBA" id="ARBA00022989"/>
    </source>
</evidence>
<evidence type="ECO:0000313" key="9">
    <source>
        <dbReference type="EMBL" id="MQY51745.1"/>
    </source>
</evidence>
<dbReference type="PANTHER" id="PTHR43738:SF3">
    <property type="entry name" value="ABC TRANSPORTER PERMEASE"/>
    <property type="match status" value="1"/>
</dbReference>
<accession>A0A6L5JWL8</accession>
<evidence type="ECO:0000256" key="2">
    <source>
        <dbReference type="ARBA" id="ARBA00022475"/>
    </source>
</evidence>
<dbReference type="InterPro" id="IPR025857">
    <property type="entry name" value="MacB_PCD"/>
</dbReference>
<dbReference type="Proteomes" id="UP000480275">
    <property type="component" value="Unassembled WGS sequence"/>
</dbReference>
<sequence>MLLALIFRNAFRHRLRTLLTMVGLAVAILAYGLLSTVISAWYAGADGASGARLITRNSISLVFPLPITYREKIRQIDGVRAITLANWFGGVYKEPKNFFPQFAIEPESYLNIYSEFRLTDEERREFLRDRKGCIVGAKLARTYGFKVGDTITLQGRVFPGNWDFVIRGIYTGRDAKTDVSQMLFHWDYLNETLKKRWPGRANEVGVYVVDIGDSARAAEISRAIDIQFKNSNAETLTETDRAFQLGFVSRTESIVVAIRLVSYVVIFIILAVMANTMAMTVRERTAEYATLKALGFSPLFVILLIYGESLAIAAIGGGVGIAATFPVAALFAKTLGKFFPVFDVSSTTVGLQMLWALLVGLISAFFPARRAARVKIVDGLRSIG</sequence>
<protein>
    <submittedName>
        <fullName evidence="9">FtsX-like permease family protein</fullName>
    </submittedName>
</protein>
<evidence type="ECO:0000256" key="5">
    <source>
        <dbReference type="ARBA" id="ARBA00023136"/>
    </source>
</evidence>
<feature type="domain" description="MacB-like periplasmic core" evidence="8">
    <location>
        <begin position="17"/>
        <end position="224"/>
    </location>
</feature>
<name>A0A6L5JWL8_RHOTE</name>
<evidence type="ECO:0000256" key="1">
    <source>
        <dbReference type="ARBA" id="ARBA00004651"/>
    </source>
</evidence>
<evidence type="ECO:0000256" key="6">
    <source>
        <dbReference type="SAM" id="Phobius"/>
    </source>
</evidence>
<dbReference type="GO" id="GO:0005886">
    <property type="term" value="C:plasma membrane"/>
    <property type="evidence" value="ECO:0007669"/>
    <property type="project" value="UniProtKB-SubCell"/>
</dbReference>
<dbReference type="Pfam" id="PF12704">
    <property type="entry name" value="MacB_PCD"/>
    <property type="match status" value="1"/>
</dbReference>
<feature type="transmembrane region" description="Helical" evidence="6">
    <location>
        <begin position="260"/>
        <end position="278"/>
    </location>
</feature>
<dbReference type="EMBL" id="WIXJ01000004">
    <property type="protein sequence ID" value="MQY51745.1"/>
    <property type="molecule type" value="Genomic_DNA"/>
</dbReference>
<comment type="subcellular location">
    <subcellularLocation>
        <location evidence="1">Cell membrane</location>
        <topology evidence="1">Multi-pass membrane protein</topology>
    </subcellularLocation>
</comment>
<evidence type="ECO:0000256" key="3">
    <source>
        <dbReference type="ARBA" id="ARBA00022692"/>
    </source>
</evidence>